<dbReference type="Gene3D" id="1.10.238.10">
    <property type="entry name" value="EF-hand"/>
    <property type="match status" value="1"/>
</dbReference>
<dbReference type="InterPro" id="IPR011992">
    <property type="entry name" value="EF-hand-dom_pair"/>
</dbReference>
<proteinExistence type="predicted"/>
<evidence type="ECO:0000313" key="2">
    <source>
        <dbReference type="Proteomes" id="UP000887574"/>
    </source>
</evidence>
<dbReference type="InterPro" id="IPR018247">
    <property type="entry name" value="EF_Hand_1_Ca_BS"/>
</dbReference>
<evidence type="ECO:0000256" key="1">
    <source>
        <dbReference type="ARBA" id="ARBA00022837"/>
    </source>
</evidence>
<accession>A0A915CQ87</accession>
<dbReference type="PROSITE" id="PS00018">
    <property type="entry name" value="EF_HAND_1"/>
    <property type="match status" value="1"/>
</dbReference>
<dbReference type="AlphaFoldDB" id="A0A915CQ87"/>
<evidence type="ECO:0000313" key="3">
    <source>
        <dbReference type="WBParaSite" id="jg1143"/>
    </source>
</evidence>
<keyword evidence="2" id="KW-1185">Reference proteome</keyword>
<dbReference type="SUPFAM" id="SSF47473">
    <property type="entry name" value="EF-hand"/>
    <property type="match status" value="1"/>
</dbReference>
<protein>
    <submittedName>
        <fullName evidence="3">Uncharacterized protein</fullName>
    </submittedName>
</protein>
<sequence length="200" mass="23519">MDPQALRKASITRRASVQEMHEAFPKCDNFLLKKWEHIFSVFFDRSHSHQLNWDDFYLVVKNARKIYGADSQQYAHARSSLQALWSGLCKLADSDSDQLITLDEWIELLQKVDMKNRNEPRWFDQYQDFMFKLFDVGEDGFVDQLEYTDGMTRPRGNQLTKVDPVLWKEMFLELFFSTDKSLPPTASLETNRGTHPGRID</sequence>
<organism evidence="2 3">
    <name type="scientific">Ditylenchus dipsaci</name>
    <dbReference type="NCBI Taxonomy" id="166011"/>
    <lineage>
        <taxon>Eukaryota</taxon>
        <taxon>Metazoa</taxon>
        <taxon>Ecdysozoa</taxon>
        <taxon>Nematoda</taxon>
        <taxon>Chromadorea</taxon>
        <taxon>Rhabditida</taxon>
        <taxon>Tylenchina</taxon>
        <taxon>Tylenchomorpha</taxon>
        <taxon>Sphaerularioidea</taxon>
        <taxon>Anguinidae</taxon>
        <taxon>Anguininae</taxon>
        <taxon>Ditylenchus</taxon>
    </lineage>
</organism>
<dbReference type="Proteomes" id="UP000887574">
    <property type="component" value="Unplaced"/>
</dbReference>
<name>A0A915CQ87_9BILA</name>
<dbReference type="WBParaSite" id="jg1143">
    <property type="protein sequence ID" value="jg1143"/>
    <property type="gene ID" value="jg1143"/>
</dbReference>
<reference evidence="3" key="1">
    <citation type="submission" date="2022-11" db="UniProtKB">
        <authorList>
            <consortium name="WormBaseParasite"/>
        </authorList>
    </citation>
    <scope>IDENTIFICATION</scope>
</reference>
<keyword evidence="1" id="KW-0106">Calcium</keyword>